<dbReference type="AlphaFoldDB" id="A0AAN9RJC6"/>
<keyword evidence="2" id="KW-1185">Reference proteome</keyword>
<proteinExistence type="predicted"/>
<sequence length="73" mass="8327">MGERLILNNMNNVKENVLIARDMEFGSGGESKHVLCIVHQGLEQCARISQNRLIKEEKSFPKKRICPTAVQQF</sequence>
<name>A0AAN9RJC6_PHACN</name>
<reference evidence="1 2" key="1">
    <citation type="submission" date="2024-01" db="EMBL/GenBank/DDBJ databases">
        <title>The genomes of 5 underutilized Papilionoideae crops provide insights into root nodulation and disease resistanc.</title>
        <authorList>
            <person name="Jiang F."/>
        </authorList>
    </citation>
    <scope>NUCLEOTIDE SEQUENCE [LARGE SCALE GENOMIC DNA]</scope>
    <source>
        <strain evidence="1">JINMINGXINNONG_FW02</strain>
        <tissue evidence="1">Leaves</tissue>
    </source>
</reference>
<comment type="caution">
    <text evidence="1">The sequence shown here is derived from an EMBL/GenBank/DDBJ whole genome shotgun (WGS) entry which is preliminary data.</text>
</comment>
<organism evidence="1 2">
    <name type="scientific">Phaseolus coccineus</name>
    <name type="common">Scarlet runner bean</name>
    <name type="synonym">Phaseolus multiflorus</name>
    <dbReference type="NCBI Taxonomy" id="3886"/>
    <lineage>
        <taxon>Eukaryota</taxon>
        <taxon>Viridiplantae</taxon>
        <taxon>Streptophyta</taxon>
        <taxon>Embryophyta</taxon>
        <taxon>Tracheophyta</taxon>
        <taxon>Spermatophyta</taxon>
        <taxon>Magnoliopsida</taxon>
        <taxon>eudicotyledons</taxon>
        <taxon>Gunneridae</taxon>
        <taxon>Pentapetalae</taxon>
        <taxon>rosids</taxon>
        <taxon>fabids</taxon>
        <taxon>Fabales</taxon>
        <taxon>Fabaceae</taxon>
        <taxon>Papilionoideae</taxon>
        <taxon>50 kb inversion clade</taxon>
        <taxon>NPAAA clade</taxon>
        <taxon>indigoferoid/millettioid clade</taxon>
        <taxon>Phaseoleae</taxon>
        <taxon>Phaseolus</taxon>
    </lineage>
</organism>
<evidence type="ECO:0000313" key="2">
    <source>
        <dbReference type="Proteomes" id="UP001374584"/>
    </source>
</evidence>
<protein>
    <submittedName>
        <fullName evidence="1">Uncharacterized protein</fullName>
    </submittedName>
</protein>
<dbReference type="EMBL" id="JAYMYR010000003">
    <property type="protein sequence ID" value="KAK7373729.1"/>
    <property type="molecule type" value="Genomic_DNA"/>
</dbReference>
<dbReference type="Proteomes" id="UP001374584">
    <property type="component" value="Unassembled WGS sequence"/>
</dbReference>
<gene>
    <name evidence="1" type="ORF">VNO80_07145</name>
</gene>
<evidence type="ECO:0000313" key="1">
    <source>
        <dbReference type="EMBL" id="KAK7373729.1"/>
    </source>
</evidence>
<accession>A0AAN9RJC6</accession>